<gene>
    <name evidence="1" type="ORF">PsorP6_014456</name>
</gene>
<proteinExistence type="predicted"/>
<sequence length="78" mass="8509">MKRKRPYDEDEVAGGRRADNKARKAGASGDLLSRAKAASTSLTNHNEDAKEDEDFASVSAKGRPHICRSPADVLRSRI</sequence>
<protein>
    <submittedName>
        <fullName evidence="1">Uncharacterized protein</fullName>
    </submittedName>
</protein>
<evidence type="ECO:0000313" key="1">
    <source>
        <dbReference type="EMBL" id="KAI9909611.1"/>
    </source>
</evidence>
<comment type="caution">
    <text evidence="1">The sequence shown here is derived from an EMBL/GenBank/DDBJ whole genome shotgun (WGS) entry which is preliminary data.</text>
</comment>
<name>A0ACC0VU32_9STRA</name>
<keyword evidence="2" id="KW-1185">Reference proteome</keyword>
<evidence type="ECO:0000313" key="2">
    <source>
        <dbReference type="Proteomes" id="UP001163321"/>
    </source>
</evidence>
<reference evidence="1 2" key="1">
    <citation type="journal article" date="2022" name="bioRxiv">
        <title>The genome of the oomycete Peronosclerospora sorghi, a cosmopolitan pathogen of maize and sorghum, is inflated with dispersed pseudogenes.</title>
        <authorList>
            <person name="Fletcher K."/>
            <person name="Martin F."/>
            <person name="Isakeit T."/>
            <person name="Cavanaugh K."/>
            <person name="Magill C."/>
            <person name="Michelmore R."/>
        </authorList>
    </citation>
    <scope>NUCLEOTIDE SEQUENCE [LARGE SCALE GENOMIC DNA]</scope>
    <source>
        <strain evidence="1">P6</strain>
    </source>
</reference>
<dbReference type="EMBL" id="CM047586">
    <property type="protein sequence ID" value="KAI9909611.1"/>
    <property type="molecule type" value="Genomic_DNA"/>
</dbReference>
<organism evidence="1 2">
    <name type="scientific">Peronosclerospora sorghi</name>
    <dbReference type="NCBI Taxonomy" id="230839"/>
    <lineage>
        <taxon>Eukaryota</taxon>
        <taxon>Sar</taxon>
        <taxon>Stramenopiles</taxon>
        <taxon>Oomycota</taxon>
        <taxon>Peronosporomycetes</taxon>
        <taxon>Peronosporales</taxon>
        <taxon>Peronosporaceae</taxon>
        <taxon>Peronosclerospora</taxon>
    </lineage>
</organism>
<dbReference type="Proteomes" id="UP001163321">
    <property type="component" value="Chromosome 7"/>
</dbReference>
<accession>A0ACC0VU32</accession>